<feature type="domain" description="Reverse transcriptase/retrotransposon-derived protein RNase H-like" evidence="1">
    <location>
        <begin position="29"/>
        <end position="125"/>
    </location>
</feature>
<dbReference type="EMBL" id="DS480379">
    <property type="protein sequence ID" value="EDO19431.1"/>
    <property type="molecule type" value="Genomic_DNA"/>
</dbReference>
<dbReference type="Proteomes" id="UP000000267">
    <property type="component" value="Unassembled WGS sequence"/>
</dbReference>
<organism evidence="3">
    <name type="scientific">Vanderwaltozyma polyspora (strain ATCC 22028 / DSM 70294 / BCRC 21397 / CBS 2163 / NBRC 10782 / NRRL Y-8283 / UCD 57-17)</name>
    <name type="common">Kluyveromyces polysporus</name>
    <dbReference type="NCBI Taxonomy" id="436907"/>
    <lineage>
        <taxon>Eukaryota</taxon>
        <taxon>Fungi</taxon>
        <taxon>Dikarya</taxon>
        <taxon>Ascomycota</taxon>
        <taxon>Saccharomycotina</taxon>
        <taxon>Saccharomycetes</taxon>
        <taxon>Saccharomycetales</taxon>
        <taxon>Saccharomycetaceae</taxon>
        <taxon>Vanderwaltozyma</taxon>
    </lineage>
</organism>
<dbReference type="AlphaFoldDB" id="A7TEA9"/>
<feature type="non-terminal residue" evidence="2">
    <location>
        <position position="1"/>
    </location>
</feature>
<dbReference type="eggNOG" id="KOG0017">
    <property type="taxonomic scope" value="Eukaryota"/>
</dbReference>
<dbReference type="RefSeq" id="XP_001647289.1">
    <property type="nucleotide sequence ID" value="XM_001647239.2"/>
</dbReference>
<dbReference type="KEGG" id="vpo:Kpol_1002p78"/>
<keyword evidence="3" id="KW-1185">Reference proteome</keyword>
<evidence type="ECO:0000259" key="1">
    <source>
        <dbReference type="Pfam" id="PF17919"/>
    </source>
</evidence>
<dbReference type="SUPFAM" id="SSF56672">
    <property type="entry name" value="DNA/RNA polymerases"/>
    <property type="match status" value="1"/>
</dbReference>
<dbReference type="GeneID" id="5547782"/>
<dbReference type="HOGENOM" id="CLU_1987034_0_0_1"/>
<reference evidence="2 3" key="1">
    <citation type="journal article" date="2007" name="Proc. Natl. Acad. Sci. U.S.A.">
        <title>Independent sorting-out of thousands of duplicated gene pairs in two yeast species descended from a whole-genome duplication.</title>
        <authorList>
            <person name="Scannell D.R."/>
            <person name="Frank A.C."/>
            <person name="Conant G.C."/>
            <person name="Byrne K.P."/>
            <person name="Woolfit M."/>
            <person name="Wolfe K.H."/>
        </authorList>
    </citation>
    <scope>NUCLEOTIDE SEQUENCE [LARGE SCALE GENOMIC DNA]</scope>
    <source>
        <strain evidence="3">ATCC 22028 / DSM 70294 / BCRC 21397 / CBS 2163 / NBRC 10782 / NRRL Y-8283 / UCD 57-17</strain>
    </source>
</reference>
<dbReference type="Pfam" id="PF17919">
    <property type="entry name" value="RT_RNaseH_2"/>
    <property type="match status" value="1"/>
</dbReference>
<accession>A7TEA9</accession>
<evidence type="ECO:0000313" key="3">
    <source>
        <dbReference type="Proteomes" id="UP000000267"/>
    </source>
</evidence>
<dbReference type="InterPro" id="IPR043502">
    <property type="entry name" value="DNA/RNA_pol_sf"/>
</dbReference>
<gene>
    <name evidence="2" type="ORF">Kpol_1002p78</name>
</gene>
<evidence type="ECO:0000313" key="2">
    <source>
        <dbReference type="EMBL" id="EDO19431.1"/>
    </source>
</evidence>
<sequence length="126" mass="14344">SKFCPKFIGHCSPKAGSINQSITDPKIGWLQEQHKCYIKPNSNLCNPHLLVQSHEDGLYRLTIVVSTEGYGEVLEEIDINHNVIYLGVADYFSRSLQKSHRNYTVSGLELQAITGALRYVRYILYE</sequence>
<name>A7TEA9_VANPO</name>
<dbReference type="InterPro" id="IPR041577">
    <property type="entry name" value="RT_RNaseH_2"/>
</dbReference>
<proteinExistence type="predicted"/>
<protein>
    <submittedName>
        <fullName evidence="2">Tkp3 protein</fullName>
    </submittedName>
</protein>
<feature type="non-terminal residue" evidence="2">
    <location>
        <position position="126"/>
    </location>
</feature>
<dbReference type="InParanoid" id="A7TEA9"/>